<dbReference type="EMBL" id="JAJEQN010000004">
    <property type="protein sequence ID" value="MCC2220552.1"/>
    <property type="molecule type" value="Genomic_DNA"/>
</dbReference>
<feature type="transmembrane region" description="Helical" evidence="1">
    <location>
        <begin position="43"/>
        <end position="60"/>
    </location>
</feature>
<proteinExistence type="predicted"/>
<dbReference type="InterPro" id="IPR011856">
    <property type="entry name" value="tRNA_endonuc-like_dom_sf"/>
</dbReference>
<dbReference type="GO" id="GO:0015666">
    <property type="term" value="F:restriction endodeoxyribonuclease activity"/>
    <property type="evidence" value="ECO:0007669"/>
    <property type="project" value="TreeGrafter"/>
</dbReference>
<sequence>MTLITTLEGFVLSIPAFFSNALQAFTTFIQKTTGISPADLHHILRWTGIFLLAFFLFLILKRLYHLWLPGHFARRYGISRLPKHTIIKRRFRLPLTRNSYVLRFPSWRYANQDKTRDQRRKGNKINWKNSCLMIDSYKIFMKNPMQMVRLVRHLREEGYEILPCAIEIEKKRLLRKSDDTYRSGSSRELHRRFQEDPFAFEEYCAALFRAMGKRAHTTPRTNDGGYDVIVSDDNGLNGIVECKCYAPDSKVGRPLLQKLVGACMAYPIRLDYLIFVTTSDFSEEARTFAQDFQKREKISFSLINGQTLSDLSEKYLSESSSRKKMKRPIDDWKQWQLTTADLKEYVPPDLYDRL</sequence>
<dbReference type="Proteomes" id="UP001198200">
    <property type="component" value="Unassembled WGS sequence"/>
</dbReference>
<protein>
    <submittedName>
        <fullName evidence="3">Restriction endonuclease</fullName>
    </submittedName>
</protein>
<keyword evidence="3" id="KW-0255">Endonuclease</keyword>
<keyword evidence="1" id="KW-1133">Transmembrane helix</keyword>
<keyword evidence="3" id="KW-0540">Nuclease</keyword>
<dbReference type="Pfam" id="PF04471">
    <property type="entry name" value="Mrr_cat"/>
    <property type="match status" value="1"/>
</dbReference>
<reference evidence="3 4" key="1">
    <citation type="submission" date="2021-10" db="EMBL/GenBank/DDBJ databases">
        <title>Anaerobic single-cell dispensing facilitates the cultivation of human gut bacteria.</title>
        <authorList>
            <person name="Afrizal A."/>
        </authorList>
    </citation>
    <scope>NUCLEOTIDE SEQUENCE [LARGE SCALE GENOMIC DNA]</scope>
    <source>
        <strain evidence="3 4">CLA-AA-H224</strain>
    </source>
</reference>
<dbReference type="PANTHER" id="PTHR30015:SF7">
    <property type="entry name" value="TYPE IV METHYL-DIRECTED RESTRICTION ENZYME ECOKMRR"/>
    <property type="match status" value="1"/>
</dbReference>
<dbReference type="AlphaFoldDB" id="A0AAE3E1X4"/>
<dbReference type="GO" id="GO:0009307">
    <property type="term" value="P:DNA restriction-modification system"/>
    <property type="evidence" value="ECO:0007669"/>
    <property type="project" value="InterPro"/>
</dbReference>
<accession>A0AAE3E1X4</accession>
<feature type="domain" description="Restriction endonuclease type IV Mrr" evidence="2">
    <location>
        <begin position="196"/>
        <end position="311"/>
    </location>
</feature>
<keyword evidence="4" id="KW-1185">Reference proteome</keyword>
<dbReference type="InterPro" id="IPR007560">
    <property type="entry name" value="Restrct_endonuc_IV_Mrr"/>
</dbReference>
<dbReference type="Gene3D" id="3.40.1350.10">
    <property type="match status" value="1"/>
</dbReference>
<comment type="caution">
    <text evidence="3">The sequence shown here is derived from an EMBL/GenBank/DDBJ whole genome shotgun (WGS) entry which is preliminary data.</text>
</comment>
<dbReference type="SUPFAM" id="SSF52980">
    <property type="entry name" value="Restriction endonuclease-like"/>
    <property type="match status" value="1"/>
</dbReference>
<dbReference type="PANTHER" id="PTHR30015">
    <property type="entry name" value="MRR RESTRICTION SYSTEM PROTEIN"/>
    <property type="match status" value="1"/>
</dbReference>
<gene>
    <name evidence="3" type="ORF">LKD48_02650</name>
</gene>
<keyword evidence="1" id="KW-0472">Membrane</keyword>
<dbReference type="InterPro" id="IPR052906">
    <property type="entry name" value="Type_IV_Methyl-Rstrct_Enzyme"/>
</dbReference>
<name>A0AAE3E1X4_9FIRM</name>
<keyword evidence="3" id="KW-0378">Hydrolase</keyword>
<dbReference type="GO" id="GO:0003677">
    <property type="term" value="F:DNA binding"/>
    <property type="evidence" value="ECO:0007669"/>
    <property type="project" value="InterPro"/>
</dbReference>
<dbReference type="InterPro" id="IPR011335">
    <property type="entry name" value="Restrct_endonuc-II-like"/>
</dbReference>
<evidence type="ECO:0000259" key="2">
    <source>
        <dbReference type="Pfam" id="PF04471"/>
    </source>
</evidence>
<dbReference type="RefSeq" id="WP_308731094.1">
    <property type="nucleotide sequence ID" value="NZ_JAJEQN010000004.1"/>
</dbReference>
<evidence type="ECO:0000313" key="3">
    <source>
        <dbReference type="EMBL" id="MCC2220552.1"/>
    </source>
</evidence>
<evidence type="ECO:0000256" key="1">
    <source>
        <dbReference type="SAM" id="Phobius"/>
    </source>
</evidence>
<keyword evidence="1" id="KW-0812">Transmembrane</keyword>
<evidence type="ECO:0000313" key="4">
    <source>
        <dbReference type="Proteomes" id="UP001198200"/>
    </source>
</evidence>
<organism evidence="3 4">
    <name type="scientific">Anthropogastromicrobium aceti</name>
    <dbReference type="NCBI Taxonomy" id="2981768"/>
    <lineage>
        <taxon>Bacteria</taxon>
        <taxon>Bacillati</taxon>
        <taxon>Bacillota</taxon>
        <taxon>Clostridia</taxon>
        <taxon>Lachnospirales</taxon>
        <taxon>Lachnospiraceae</taxon>
        <taxon>Anthropogastromicrobium</taxon>
    </lineage>
</organism>